<evidence type="ECO:0000313" key="4">
    <source>
        <dbReference type="Proteomes" id="UP000316096"/>
    </source>
</evidence>
<dbReference type="RefSeq" id="WP_221640321.1">
    <property type="nucleotide sequence ID" value="NZ_VFOZ01000001.1"/>
</dbReference>
<evidence type="ECO:0000256" key="1">
    <source>
        <dbReference type="SAM" id="MobiDB-lite"/>
    </source>
</evidence>
<feature type="region of interest" description="Disordered" evidence="1">
    <location>
        <begin position="1"/>
        <end position="21"/>
    </location>
</feature>
<dbReference type="Gene3D" id="3.40.630.30">
    <property type="match status" value="1"/>
</dbReference>
<dbReference type="AlphaFoldDB" id="A0A543CVM4"/>
<name>A0A543CVM4_9ACTN</name>
<dbReference type="InterPro" id="IPR016181">
    <property type="entry name" value="Acyl_CoA_acyltransferase"/>
</dbReference>
<dbReference type="PROSITE" id="PS51186">
    <property type="entry name" value="GNAT"/>
    <property type="match status" value="1"/>
</dbReference>
<dbReference type="SUPFAM" id="SSF55729">
    <property type="entry name" value="Acyl-CoA N-acyltransferases (Nat)"/>
    <property type="match status" value="1"/>
</dbReference>
<accession>A0A543CVM4</accession>
<dbReference type="GO" id="GO:0016747">
    <property type="term" value="F:acyltransferase activity, transferring groups other than amino-acyl groups"/>
    <property type="evidence" value="ECO:0007669"/>
    <property type="project" value="InterPro"/>
</dbReference>
<gene>
    <name evidence="3" type="ORF">FB559_6895</name>
</gene>
<evidence type="ECO:0000313" key="3">
    <source>
        <dbReference type="EMBL" id="TQM01150.1"/>
    </source>
</evidence>
<dbReference type="Pfam" id="PF00583">
    <property type="entry name" value="Acetyltransf_1"/>
    <property type="match status" value="1"/>
</dbReference>
<keyword evidence="3" id="KW-0808">Transferase</keyword>
<dbReference type="Proteomes" id="UP000316096">
    <property type="component" value="Unassembled WGS sequence"/>
</dbReference>
<feature type="domain" description="N-acetyltransferase" evidence="2">
    <location>
        <begin position="159"/>
        <end position="289"/>
    </location>
</feature>
<comment type="caution">
    <text evidence="3">The sequence shown here is derived from an EMBL/GenBank/DDBJ whole genome shotgun (WGS) entry which is preliminary data.</text>
</comment>
<keyword evidence="4" id="KW-1185">Reference proteome</keyword>
<proteinExistence type="predicted"/>
<dbReference type="EMBL" id="VFOZ01000001">
    <property type="protein sequence ID" value="TQM01150.1"/>
    <property type="molecule type" value="Genomic_DNA"/>
</dbReference>
<dbReference type="InterPro" id="IPR000182">
    <property type="entry name" value="GNAT_dom"/>
</dbReference>
<protein>
    <submittedName>
        <fullName evidence="3">Acetyltransferase (GNAT) family protein</fullName>
    </submittedName>
</protein>
<sequence length="289" mass="29763">MTALPTVPYGDPTPYGTEAGRTPADRAVRRGMAECRPMRAIDDHDELAALCGGDTLCLWAAQGLGGRGRAWASEDGRAVAVAGSGISRRDRIAVHGPAGASVPLVREVLGEVGPTYRPLGHPGSIRALADTLPELVTGKSFGWMEAEATACGRTENDAPCERAARWLGGGELPEATALLEAVSPGSDAMPGVPGVERWAGIRDDAGRLTAVAALAWSAPAVGFMAGVAVRADARGRGLGRAVCGFILAAALARHGSAALMVDETNQAAVRLYQGLGLHYRPILAAFVGP</sequence>
<reference evidence="3 4" key="1">
    <citation type="submission" date="2019-06" db="EMBL/GenBank/DDBJ databases">
        <title>Sequencing the genomes of 1000 actinobacteria strains.</title>
        <authorList>
            <person name="Klenk H.-P."/>
        </authorList>
    </citation>
    <scope>NUCLEOTIDE SEQUENCE [LARGE SCALE GENOMIC DNA]</scope>
    <source>
        <strain evidence="3 4">DSM 102200</strain>
    </source>
</reference>
<evidence type="ECO:0000259" key="2">
    <source>
        <dbReference type="PROSITE" id="PS51186"/>
    </source>
</evidence>
<organism evidence="3 4">
    <name type="scientific">Actinoallomurus bryophytorum</name>
    <dbReference type="NCBI Taxonomy" id="1490222"/>
    <lineage>
        <taxon>Bacteria</taxon>
        <taxon>Bacillati</taxon>
        <taxon>Actinomycetota</taxon>
        <taxon>Actinomycetes</taxon>
        <taxon>Streptosporangiales</taxon>
        <taxon>Thermomonosporaceae</taxon>
        <taxon>Actinoallomurus</taxon>
    </lineage>
</organism>